<keyword evidence="2" id="KW-1185">Reference proteome</keyword>
<proteinExistence type="predicted"/>
<evidence type="ECO:0000313" key="2">
    <source>
        <dbReference type="Proteomes" id="UP001597478"/>
    </source>
</evidence>
<dbReference type="EMBL" id="JBHUOF010000049">
    <property type="protein sequence ID" value="MFD2802757.1"/>
    <property type="molecule type" value="Genomic_DNA"/>
</dbReference>
<accession>A0ABW5WFZ1</accession>
<evidence type="ECO:0000313" key="1">
    <source>
        <dbReference type="EMBL" id="MFD2802757.1"/>
    </source>
</evidence>
<gene>
    <name evidence="1" type="ORF">ACFS2C_25530</name>
</gene>
<name>A0ABW5WFZ1_9PSEU</name>
<reference evidence="2" key="1">
    <citation type="journal article" date="2019" name="Int. J. Syst. Evol. Microbiol.">
        <title>The Global Catalogue of Microorganisms (GCM) 10K type strain sequencing project: providing services to taxonomists for standard genome sequencing and annotation.</title>
        <authorList>
            <consortium name="The Broad Institute Genomics Platform"/>
            <consortium name="The Broad Institute Genome Sequencing Center for Infectious Disease"/>
            <person name="Wu L."/>
            <person name="Ma J."/>
        </authorList>
    </citation>
    <scope>NUCLEOTIDE SEQUENCE [LARGE SCALE GENOMIC DNA]</scope>
    <source>
        <strain evidence="2">IBRC-M 10906</strain>
    </source>
</reference>
<protein>
    <submittedName>
        <fullName evidence="1">Uncharacterized protein</fullName>
    </submittedName>
</protein>
<dbReference type="RefSeq" id="WP_377395951.1">
    <property type="nucleotide sequence ID" value="NZ_JBHSAN010000054.1"/>
</dbReference>
<organism evidence="1 2">
    <name type="scientific">Prauserella oleivorans</name>
    <dbReference type="NCBI Taxonomy" id="1478153"/>
    <lineage>
        <taxon>Bacteria</taxon>
        <taxon>Bacillati</taxon>
        <taxon>Actinomycetota</taxon>
        <taxon>Actinomycetes</taxon>
        <taxon>Pseudonocardiales</taxon>
        <taxon>Pseudonocardiaceae</taxon>
        <taxon>Prauserella</taxon>
    </lineage>
</organism>
<sequence>MADKLHSNAKSLLTANLDFNQAQKPIANSVLRGAAKVGSKFPIVGGVITGIGLGLDIAGGKDPATAVTSGVGGFVAGSLATAGIAAAGGPVGWAVAGGALVSAGVGFAIEEWGDDVAGMAGDAADWAGDRPSDAGNAIGKAGKAVGDFLGDLF</sequence>
<dbReference type="Proteomes" id="UP001597478">
    <property type="component" value="Unassembled WGS sequence"/>
</dbReference>
<comment type="caution">
    <text evidence="1">The sequence shown here is derived from an EMBL/GenBank/DDBJ whole genome shotgun (WGS) entry which is preliminary data.</text>
</comment>